<evidence type="ECO:0000256" key="1">
    <source>
        <dbReference type="ARBA" id="ARBA00001286"/>
    </source>
</evidence>
<dbReference type="InterPro" id="IPR023546">
    <property type="entry name" value="MGMT"/>
</dbReference>
<dbReference type="InterPro" id="IPR036631">
    <property type="entry name" value="MGMT_N_sf"/>
</dbReference>
<dbReference type="SUPFAM" id="SSF46767">
    <property type="entry name" value="Methylated DNA-protein cysteine methyltransferase, C-terminal domain"/>
    <property type="match status" value="1"/>
</dbReference>
<dbReference type="PATRIC" id="fig|1229783.3.peg.554"/>
<keyword evidence="7 9" id="KW-0234">DNA repair</keyword>
<comment type="miscellaneous">
    <text evidence="9">This enzyme catalyzes only one turnover and therefore is not strictly catalytic. According to one definition, an enzyme is a biocatalyst that acts repeatedly and over many reaction cycles.</text>
</comment>
<dbReference type="CDD" id="cd06445">
    <property type="entry name" value="ATase"/>
    <property type="match status" value="1"/>
</dbReference>
<dbReference type="InterPro" id="IPR008332">
    <property type="entry name" value="MethylG_MeTrfase_N"/>
</dbReference>
<dbReference type="InterPro" id="IPR036388">
    <property type="entry name" value="WH-like_DNA-bd_sf"/>
</dbReference>
<organism evidence="12 13">
    <name type="scientific">Staphylococcus massiliensis S46</name>
    <dbReference type="NCBI Taxonomy" id="1229783"/>
    <lineage>
        <taxon>Bacteria</taxon>
        <taxon>Bacillati</taxon>
        <taxon>Bacillota</taxon>
        <taxon>Bacilli</taxon>
        <taxon>Bacillales</taxon>
        <taxon>Staphylococcaceae</taxon>
        <taxon>Staphylococcus</taxon>
    </lineage>
</organism>
<dbReference type="Gene3D" id="1.10.10.10">
    <property type="entry name" value="Winged helix-like DNA-binding domain superfamily/Winged helix DNA-binding domain"/>
    <property type="match status" value="1"/>
</dbReference>
<evidence type="ECO:0000313" key="13">
    <source>
        <dbReference type="Proteomes" id="UP000009885"/>
    </source>
</evidence>
<dbReference type="InterPro" id="IPR014048">
    <property type="entry name" value="MethylDNA_cys_MeTrfase_DNA-bd"/>
</dbReference>
<dbReference type="EC" id="2.1.1.63" evidence="9"/>
<evidence type="ECO:0000313" key="12">
    <source>
        <dbReference type="EMBL" id="EKU50148.1"/>
    </source>
</evidence>
<protein>
    <recommendedName>
        <fullName evidence="9">Methylated-DNA--protein-cysteine methyltransferase</fullName>
        <ecNumber evidence="9">2.1.1.63</ecNumber>
    </recommendedName>
    <alternativeName>
        <fullName evidence="9">6-O-methylguanine-DNA methyltransferase</fullName>
        <shortName evidence="9">MGMT</shortName>
    </alternativeName>
    <alternativeName>
        <fullName evidence="9">O-6-methylguanine-DNA-alkyltransferase</fullName>
    </alternativeName>
</protein>
<comment type="subcellular location">
    <subcellularLocation>
        <location evidence="9">Cytoplasm</location>
    </subcellularLocation>
</comment>
<evidence type="ECO:0000256" key="7">
    <source>
        <dbReference type="ARBA" id="ARBA00023204"/>
    </source>
</evidence>
<keyword evidence="5 9" id="KW-0808">Transferase</keyword>
<evidence type="ECO:0000256" key="8">
    <source>
        <dbReference type="ARBA" id="ARBA00049348"/>
    </source>
</evidence>
<dbReference type="InterPro" id="IPR001497">
    <property type="entry name" value="MethylDNA_cys_MeTrfase_AS"/>
</dbReference>
<dbReference type="NCBIfam" id="TIGR00589">
    <property type="entry name" value="ogt"/>
    <property type="match status" value="1"/>
</dbReference>
<dbReference type="GO" id="GO:0003908">
    <property type="term" value="F:methylated-DNA-[protein]-cysteine S-methyltransferase activity"/>
    <property type="evidence" value="ECO:0007669"/>
    <property type="project" value="UniProtKB-UniRule"/>
</dbReference>
<dbReference type="HAMAP" id="MF_00772">
    <property type="entry name" value="OGT"/>
    <property type="match status" value="1"/>
</dbReference>
<dbReference type="GO" id="GO:0032259">
    <property type="term" value="P:methylation"/>
    <property type="evidence" value="ECO:0007669"/>
    <property type="project" value="UniProtKB-KW"/>
</dbReference>
<evidence type="ECO:0000256" key="6">
    <source>
        <dbReference type="ARBA" id="ARBA00022763"/>
    </source>
</evidence>
<dbReference type="InterPro" id="IPR036217">
    <property type="entry name" value="MethylDNA_cys_MeTrfase_DNAb"/>
</dbReference>
<dbReference type="RefSeq" id="WP_009382403.1">
    <property type="nucleotide sequence ID" value="NZ_AMSQ01000003.1"/>
</dbReference>
<evidence type="ECO:0000256" key="5">
    <source>
        <dbReference type="ARBA" id="ARBA00022679"/>
    </source>
</evidence>
<comment type="similarity">
    <text evidence="2 9">Belongs to the MGMT family.</text>
</comment>
<accession>K9ART1</accession>
<comment type="caution">
    <text evidence="12">The sequence shown here is derived from an EMBL/GenBank/DDBJ whole genome shotgun (WGS) entry which is preliminary data.</text>
</comment>
<keyword evidence="13" id="KW-1185">Reference proteome</keyword>
<keyword evidence="4 9" id="KW-0489">Methyltransferase</keyword>
<feature type="active site" description="Nucleophile; methyl group acceptor" evidence="9">
    <location>
        <position position="132"/>
    </location>
</feature>
<feature type="domain" description="Methylguanine DNA methyltransferase ribonuclease-like" evidence="11">
    <location>
        <begin position="1"/>
        <end position="71"/>
    </location>
</feature>
<reference evidence="12 13" key="1">
    <citation type="journal article" date="2013" name="Genome Announc.">
        <title>Genome Sequence of Staphylococcus massiliensis Strain S46, Isolated from the Surface of Healthy Human Skin.</title>
        <authorList>
            <person name="Srivastav R."/>
            <person name="Singh A."/>
            <person name="Jangir P.K."/>
            <person name="Kumari C."/>
            <person name="Muduli S."/>
            <person name="Sharma R."/>
        </authorList>
    </citation>
    <scope>NUCLEOTIDE SEQUENCE [LARGE SCALE GENOMIC DNA]</scope>
    <source>
        <strain evidence="12 13">S46</strain>
    </source>
</reference>
<dbReference type="GO" id="GO:0006307">
    <property type="term" value="P:DNA alkylation repair"/>
    <property type="evidence" value="ECO:0007669"/>
    <property type="project" value="UniProtKB-UniRule"/>
</dbReference>
<proteinExistence type="inferred from homology"/>
<dbReference type="OrthoDB" id="9802228at2"/>
<dbReference type="PROSITE" id="PS00374">
    <property type="entry name" value="MGMT"/>
    <property type="match status" value="1"/>
</dbReference>
<dbReference type="STRING" id="1229783.C273_02738"/>
<dbReference type="EMBL" id="AMSQ01000003">
    <property type="protein sequence ID" value="EKU50148.1"/>
    <property type="molecule type" value="Genomic_DNA"/>
</dbReference>
<evidence type="ECO:0000256" key="2">
    <source>
        <dbReference type="ARBA" id="ARBA00008711"/>
    </source>
</evidence>
<gene>
    <name evidence="12" type="ORF">C273_02738</name>
</gene>
<keyword evidence="6 9" id="KW-0227">DNA damage</keyword>
<dbReference type="eggNOG" id="COG0350">
    <property type="taxonomic scope" value="Bacteria"/>
</dbReference>
<evidence type="ECO:0000259" key="10">
    <source>
        <dbReference type="Pfam" id="PF01035"/>
    </source>
</evidence>
<dbReference type="PANTHER" id="PTHR10815">
    <property type="entry name" value="METHYLATED-DNA--PROTEIN-CYSTEINE METHYLTRANSFERASE"/>
    <property type="match status" value="1"/>
</dbReference>
<dbReference type="FunFam" id="1.10.10.10:FF:000214">
    <property type="entry name" value="Methylated-DNA--protein-cysteine methyltransferase"/>
    <property type="match status" value="1"/>
</dbReference>
<evidence type="ECO:0000256" key="3">
    <source>
        <dbReference type="ARBA" id="ARBA00022490"/>
    </source>
</evidence>
<evidence type="ECO:0000256" key="4">
    <source>
        <dbReference type="ARBA" id="ARBA00022603"/>
    </source>
</evidence>
<dbReference type="Pfam" id="PF01035">
    <property type="entry name" value="DNA_binding_1"/>
    <property type="match status" value="1"/>
</dbReference>
<dbReference type="GO" id="GO:0005737">
    <property type="term" value="C:cytoplasm"/>
    <property type="evidence" value="ECO:0007669"/>
    <property type="project" value="UniProtKB-SubCell"/>
</dbReference>
<evidence type="ECO:0000259" key="11">
    <source>
        <dbReference type="Pfam" id="PF02870"/>
    </source>
</evidence>
<feature type="domain" description="Methylated-DNA-[protein]-cysteine S-methyltransferase DNA binding" evidence="10">
    <location>
        <begin position="77"/>
        <end position="160"/>
    </location>
</feature>
<dbReference type="Gene3D" id="3.30.160.70">
    <property type="entry name" value="Methylated DNA-protein cysteine methyltransferase domain"/>
    <property type="match status" value="1"/>
</dbReference>
<keyword evidence="3 9" id="KW-0963">Cytoplasm</keyword>
<dbReference type="Proteomes" id="UP000009885">
    <property type="component" value="Unassembled WGS sequence"/>
</dbReference>
<comment type="function">
    <text evidence="9">Involved in the cellular defense against the biological effects of O6-methylguanine (O6-MeG) and O4-methylthymine (O4-MeT) in DNA. Repairs the methylated nucleobase in DNA by stoichiometrically transferring the methyl group to a cysteine residue in the enzyme. This is a suicide reaction: the enzyme is irreversibly inactivated.</text>
</comment>
<comment type="catalytic activity">
    <reaction evidence="1 9">
        <text>a 4-O-methyl-thymidine in DNA + L-cysteinyl-[protein] = a thymidine in DNA + S-methyl-L-cysteinyl-[protein]</text>
        <dbReference type="Rhea" id="RHEA:53428"/>
        <dbReference type="Rhea" id="RHEA-COMP:10131"/>
        <dbReference type="Rhea" id="RHEA-COMP:10132"/>
        <dbReference type="Rhea" id="RHEA-COMP:13555"/>
        <dbReference type="Rhea" id="RHEA-COMP:13556"/>
        <dbReference type="ChEBI" id="CHEBI:29950"/>
        <dbReference type="ChEBI" id="CHEBI:82612"/>
        <dbReference type="ChEBI" id="CHEBI:137386"/>
        <dbReference type="ChEBI" id="CHEBI:137387"/>
        <dbReference type="EC" id="2.1.1.63"/>
    </reaction>
</comment>
<dbReference type="SUPFAM" id="SSF53155">
    <property type="entry name" value="Methylated DNA-protein cysteine methyltransferase domain"/>
    <property type="match status" value="1"/>
</dbReference>
<dbReference type="PANTHER" id="PTHR10815:SF5">
    <property type="entry name" value="METHYLATED-DNA--PROTEIN-CYSTEINE METHYLTRANSFERASE"/>
    <property type="match status" value="1"/>
</dbReference>
<comment type="catalytic activity">
    <reaction evidence="8 9">
        <text>a 6-O-methyl-2'-deoxyguanosine in DNA + L-cysteinyl-[protein] = S-methyl-L-cysteinyl-[protein] + a 2'-deoxyguanosine in DNA</text>
        <dbReference type="Rhea" id="RHEA:24000"/>
        <dbReference type="Rhea" id="RHEA-COMP:10131"/>
        <dbReference type="Rhea" id="RHEA-COMP:10132"/>
        <dbReference type="Rhea" id="RHEA-COMP:11367"/>
        <dbReference type="Rhea" id="RHEA-COMP:11368"/>
        <dbReference type="ChEBI" id="CHEBI:29950"/>
        <dbReference type="ChEBI" id="CHEBI:82612"/>
        <dbReference type="ChEBI" id="CHEBI:85445"/>
        <dbReference type="ChEBI" id="CHEBI:85448"/>
        <dbReference type="EC" id="2.1.1.63"/>
    </reaction>
</comment>
<name>K9ART1_9STAP</name>
<sequence>MYWTIYTSPIGPLTVTADDTHLTGIWYEQQCDTSHHTKIDLNEHDIITQTTAWLDDYFRGNHVTFPEIPIKFQGSHFQEEVWHHLKAIPYGETTTYGAIAQRVAEARGITKMSAQAIGGAVGRNPISILVPCHRVVGAHRELTGYGGGIDKKVYLLELEGHDINDFKMPKSHPEEK</sequence>
<evidence type="ECO:0000256" key="9">
    <source>
        <dbReference type="HAMAP-Rule" id="MF_00772"/>
    </source>
</evidence>
<dbReference type="Pfam" id="PF02870">
    <property type="entry name" value="Methyltransf_1N"/>
    <property type="match status" value="1"/>
</dbReference>
<dbReference type="AlphaFoldDB" id="K9ART1"/>